<dbReference type="EMBL" id="OD566385">
    <property type="protein sequence ID" value="CAD7443884.1"/>
    <property type="molecule type" value="Genomic_DNA"/>
</dbReference>
<feature type="compositionally biased region" description="Polar residues" evidence="1">
    <location>
        <begin position="195"/>
        <end position="204"/>
    </location>
</feature>
<sequence length="315" mass="34359">MLNLLHTNQPSVTVPVHPPSLASACAGPCETRGYQTTVPADEGPRGRGTYSAGCARTCADSKGGGGLAAPPADGILFHPPIGKPTWTPLDITSKLAFQQLGVVPTKPPLKLLAGYGLDEDDYRRRCGRKKFKRETKTKVRESDIERCWQKKVLLISIKSDSCRLHDLTYEYEKVDLVPFLATGYTTYPSMRGTSRSIRRTTCSLASRSREERSSKARGTPTPTPSAAATSNNTPSASHCLQSSSTVLSTVPADDWDALRASVVTSPLGNFLSKQGLREEFLAMHPEVSAWNARSSRFFYDAVDPERGQTQPLEDK</sequence>
<reference evidence="2" key="1">
    <citation type="submission" date="2020-11" db="EMBL/GenBank/DDBJ databases">
        <authorList>
            <person name="Tran Van P."/>
        </authorList>
    </citation>
    <scope>NUCLEOTIDE SEQUENCE</scope>
</reference>
<proteinExistence type="predicted"/>
<protein>
    <submittedName>
        <fullName evidence="2">Uncharacterized protein</fullName>
    </submittedName>
</protein>
<evidence type="ECO:0000313" key="2">
    <source>
        <dbReference type="EMBL" id="CAD7443884.1"/>
    </source>
</evidence>
<dbReference type="AlphaFoldDB" id="A0A7R9I1A4"/>
<organism evidence="2">
    <name type="scientific">Timema bartmani</name>
    <dbReference type="NCBI Taxonomy" id="61472"/>
    <lineage>
        <taxon>Eukaryota</taxon>
        <taxon>Metazoa</taxon>
        <taxon>Ecdysozoa</taxon>
        <taxon>Arthropoda</taxon>
        <taxon>Hexapoda</taxon>
        <taxon>Insecta</taxon>
        <taxon>Pterygota</taxon>
        <taxon>Neoptera</taxon>
        <taxon>Polyneoptera</taxon>
        <taxon>Phasmatodea</taxon>
        <taxon>Timematodea</taxon>
        <taxon>Timematoidea</taxon>
        <taxon>Timematidae</taxon>
        <taxon>Timema</taxon>
    </lineage>
</organism>
<accession>A0A7R9I1A4</accession>
<evidence type="ECO:0000256" key="1">
    <source>
        <dbReference type="SAM" id="MobiDB-lite"/>
    </source>
</evidence>
<feature type="compositionally biased region" description="Low complexity" evidence="1">
    <location>
        <begin position="216"/>
        <end position="237"/>
    </location>
</feature>
<name>A0A7R9I1A4_9NEOP</name>
<feature type="region of interest" description="Disordered" evidence="1">
    <location>
        <begin position="195"/>
        <end position="239"/>
    </location>
</feature>
<gene>
    <name evidence="2" type="ORF">TBIB3V08_LOCUS6280</name>
</gene>